<dbReference type="PROSITE" id="PS00028">
    <property type="entry name" value="ZINC_FINGER_C2H2_1"/>
    <property type="match status" value="1"/>
</dbReference>
<feature type="domain" description="C2H2-type" evidence="7">
    <location>
        <begin position="742"/>
        <end position="769"/>
    </location>
</feature>
<evidence type="ECO:0000256" key="3">
    <source>
        <dbReference type="ARBA" id="ARBA00022771"/>
    </source>
</evidence>
<dbReference type="GO" id="GO:0008270">
    <property type="term" value="F:zinc ion binding"/>
    <property type="evidence" value="ECO:0007669"/>
    <property type="project" value="UniProtKB-KW"/>
</dbReference>
<feature type="compositionally biased region" description="Polar residues" evidence="6">
    <location>
        <begin position="700"/>
        <end position="714"/>
    </location>
</feature>
<evidence type="ECO:0000256" key="4">
    <source>
        <dbReference type="ARBA" id="ARBA00022833"/>
    </source>
</evidence>
<dbReference type="AlphaFoldDB" id="A0A4Y2QVI8"/>
<dbReference type="PROSITE" id="PS50157">
    <property type="entry name" value="ZINC_FINGER_C2H2_2"/>
    <property type="match status" value="3"/>
</dbReference>
<dbReference type="Gene3D" id="3.30.160.60">
    <property type="entry name" value="Classic Zinc Finger"/>
    <property type="match status" value="2"/>
</dbReference>
<dbReference type="EMBL" id="BGPR01014956">
    <property type="protein sequence ID" value="GBN67414.1"/>
    <property type="molecule type" value="Genomic_DNA"/>
</dbReference>
<dbReference type="GO" id="GO:0005634">
    <property type="term" value="C:nucleus"/>
    <property type="evidence" value="ECO:0007669"/>
    <property type="project" value="TreeGrafter"/>
</dbReference>
<dbReference type="SUPFAM" id="SSF57667">
    <property type="entry name" value="beta-beta-alpha zinc fingers"/>
    <property type="match status" value="1"/>
</dbReference>
<dbReference type="GO" id="GO:0045944">
    <property type="term" value="P:positive regulation of transcription by RNA polymerase II"/>
    <property type="evidence" value="ECO:0007669"/>
    <property type="project" value="TreeGrafter"/>
</dbReference>
<keyword evidence="2" id="KW-0677">Repeat</keyword>
<organism evidence="8 9">
    <name type="scientific">Araneus ventricosus</name>
    <name type="common">Orbweaver spider</name>
    <name type="synonym">Epeira ventricosa</name>
    <dbReference type="NCBI Taxonomy" id="182803"/>
    <lineage>
        <taxon>Eukaryota</taxon>
        <taxon>Metazoa</taxon>
        <taxon>Ecdysozoa</taxon>
        <taxon>Arthropoda</taxon>
        <taxon>Chelicerata</taxon>
        <taxon>Arachnida</taxon>
        <taxon>Araneae</taxon>
        <taxon>Araneomorphae</taxon>
        <taxon>Entelegynae</taxon>
        <taxon>Araneoidea</taxon>
        <taxon>Araneidae</taxon>
        <taxon>Araneus</taxon>
    </lineage>
</organism>
<feature type="region of interest" description="Disordered" evidence="6">
    <location>
        <begin position="682"/>
        <end position="714"/>
    </location>
</feature>
<dbReference type="OrthoDB" id="3561125at2759"/>
<dbReference type="InterPro" id="IPR036236">
    <property type="entry name" value="Znf_C2H2_sf"/>
</dbReference>
<keyword evidence="9" id="KW-1185">Reference proteome</keyword>
<dbReference type="PANTHER" id="PTHR24403:SF67">
    <property type="entry name" value="FI01116P-RELATED"/>
    <property type="match status" value="1"/>
</dbReference>
<dbReference type="SMART" id="SM00355">
    <property type="entry name" value="ZnF_C2H2"/>
    <property type="match status" value="7"/>
</dbReference>
<feature type="region of interest" description="Disordered" evidence="6">
    <location>
        <begin position="132"/>
        <end position="152"/>
    </location>
</feature>
<evidence type="ECO:0000256" key="5">
    <source>
        <dbReference type="PROSITE-ProRule" id="PRU00042"/>
    </source>
</evidence>
<evidence type="ECO:0000259" key="7">
    <source>
        <dbReference type="PROSITE" id="PS50157"/>
    </source>
</evidence>
<accession>A0A4Y2QVI8</accession>
<evidence type="ECO:0000313" key="9">
    <source>
        <dbReference type="Proteomes" id="UP000499080"/>
    </source>
</evidence>
<comment type="caution">
    <text evidence="8">The sequence shown here is derived from an EMBL/GenBank/DDBJ whole genome shotgun (WGS) entry which is preliminary data.</text>
</comment>
<evidence type="ECO:0000256" key="6">
    <source>
        <dbReference type="SAM" id="MobiDB-lite"/>
    </source>
</evidence>
<keyword evidence="4" id="KW-0862">Zinc</keyword>
<reference evidence="8 9" key="1">
    <citation type="journal article" date="2019" name="Sci. Rep.">
        <title>Orb-weaving spider Araneus ventricosus genome elucidates the spidroin gene catalogue.</title>
        <authorList>
            <person name="Kono N."/>
            <person name="Nakamura H."/>
            <person name="Ohtoshi R."/>
            <person name="Moran D.A.P."/>
            <person name="Shinohara A."/>
            <person name="Yoshida Y."/>
            <person name="Fujiwara M."/>
            <person name="Mori M."/>
            <person name="Tomita M."/>
            <person name="Arakawa K."/>
        </authorList>
    </citation>
    <scope>NUCLEOTIDE SEQUENCE [LARGE SCALE GENOMIC DNA]</scope>
</reference>
<protein>
    <recommendedName>
        <fullName evidence="7">C2H2-type domain-containing protein</fullName>
    </recommendedName>
</protein>
<feature type="domain" description="C2H2-type" evidence="7">
    <location>
        <begin position="770"/>
        <end position="797"/>
    </location>
</feature>
<dbReference type="InterPro" id="IPR013087">
    <property type="entry name" value="Znf_C2H2_type"/>
</dbReference>
<feature type="domain" description="C2H2-type" evidence="7">
    <location>
        <begin position="798"/>
        <end position="825"/>
    </location>
</feature>
<keyword evidence="1" id="KW-0479">Metal-binding</keyword>
<dbReference type="Proteomes" id="UP000499080">
    <property type="component" value="Unassembled WGS sequence"/>
</dbReference>
<feature type="region of interest" description="Disordered" evidence="6">
    <location>
        <begin position="386"/>
        <end position="406"/>
    </location>
</feature>
<evidence type="ECO:0000256" key="2">
    <source>
        <dbReference type="ARBA" id="ARBA00022737"/>
    </source>
</evidence>
<proteinExistence type="predicted"/>
<sequence length="856" mass="97237">MCSNTAVFLNSIIQKLLRESYDPGDILKFDTENSEIMFCLDWNSSRNDPCSNKEAFSYLEVPSFTDEKDTANILQLFNGSVKVEEPEDSFNIYGKDNIFRNSTTFDDWMKPQCKFSNSTSFDNLKCQSSPNNSTLSDNLKQPSSNNVTSVNKYSDHPTSCSISITRNNSTSFSNLKCPTKSNNPSTLYNSNSFGYLKRQSIPNNSNFSNDLKHQSISSNVTSANNWSKDQSISTTSTTKNKCASFSDLKCQSSSDNSTLYRDLIHQTLPQNITSTSDWLKPQSSSNNFSSKDCLKFKPSLNNSISSNDCLKLEPRSNGGWSKNWLSSNPGEDTSCASNDWLKPRPSLNNSAPTNDWQKYLSGADDTAVYNDWLEPLPTSNNSAVNSDCLTPHPNSNNFSANNDSLTPKSNTFVTNNAWLEPETNSNNSVTWLMPQPNSECEMNTPHQQLTTIKQECDIKPVLTELQTANYGTREHIVFQDDIKIIPSPDTEYIFKSSPEELFKICGLDDLIQTPTEEFLITSDVDDIISNLNKVGNACEFPSSQIIKEEPIIKSEPVNTSTSKEPINDMQSLNKTLNRKYFKCPQCVYNTNTREHLDEHINKIHCHSSIYEHDMLSSNRSKSRNGKTKTDSNVLQERQVAPKSNVYVYKCSNCKYKTRRIDRYQKHMEEKTCGELSGMDDISLRAPHTSNSKTGKENYQSKRSSTSNSRPKSNKCPQCSYSTHRSDCLQKHIEKVHSKSICYKCNSCAFQSTYSREYYEHMKMHYAGPPFVCDVCSYKSKLITAFVAHRVIHTGDRLFCCTLCVFSCKRKYHLKGHMISHSREKNFTCKFCFKKYSYKCSLVRHLKTACREYVPES</sequence>
<keyword evidence="3 5" id="KW-0863">Zinc-finger</keyword>
<name>A0A4Y2QVI8_ARAVE</name>
<dbReference type="PANTHER" id="PTHR24403">
    <property type="entry name" value="ZINC FINGER PROTEIN"/>
    <property type="match status" value="1"/>
</dbReference>
<evidence type="ECO:0000256" key="1">
    <source>
        <dbReference type="ARBA" id="ARBA00022723"/>
    </source>
</evidence>
<feature type="region of interest" description="Disordered" evidence="6">
    <location>
        <begin position="615"/>
        <end position="637"/>
    </location>
</feature>
<gene>
    <name evidence="8" type="ORF">AVEN_186497_1</name>
</gene>
<dbReference type="InterPro" id="IPR050688">
    <property type="entry name" value="Zinc_finger/UBP_domain"/>
</dbReference>
<evidence type="ECO:0000313" key="8">
    <source>
        <dbReference type="EMBL" id="GBN67414.1"/>
    </source>
</evidence>